<dbReference type="GO" id="GO:0000976">
    <property type="term" value="F:transcription cis-regulatory region binding"/>
    <property type="evidence" value="ECO:0007669"/>
    <property type="project" value="TreeGrafter"/>
</dbReference>
<dbReference type="InterPro" id="IPR004088">
    <property type="entry name" value="KH_dom_type_1"/>
</dbReference>
<dbReference type="InterPro" id="IPR036770">
    <property type="entry name" value="Ankyrin_rpt-contain_sf"/>
</dbReference>
<organism evidence="6 7">
    <name type="scientific">Symbiodinium microadriaticum</name>
    <name type="common">Dinoflagellate</name>
    <name type="synonym">Zooxanthella microadriatica</name>
    <dbReference type="NCBI Taxonomy" id="2951"/>
    <lineage>
        <taxon>Eukaryota</taxon>
        <taxon>Sar</taxon>
        <taxon>Alveolata</taxon>
        <taxon>Dinophyceae</taxon>
        <taxon>Suessiales</taxon>
        <taxon>Symbiodiniaceae</taxon>
        <taxon>Symbiodinium</taxon>
    </lineage>
</organism>
<feature type="domain" description="K Homology" evidence="5">
    <location>
        <begin position="792"/>
        <end position="864"/>
    </location>
</feature>
<dbReference type="InterPro" id="IPR050663">
    <property type="entry name" value="Ankyrin-SOCS_Box"/>
</dbReference>
<feature type="region of interest" description="Disordered" evidence="4">
    <location>
        <begin position="737"/>
        <end position="758"/>
    </location>
</feature>
<evidence type="ECO:0000256" key="1">
    <source>
        <dbReference type="ARBA" id="ARBA00022737"/>
    </source>
</evidence>
<dbReference type="InterPro" id="IPR004087">
    <property type="entry name" value="KH_dom"/>
</dbReference>
<dbReference type="OrthoDB" id="441329at2759"/>
<dbReference type="EMBL" id="LSRX01000200">
    <property type="protein sequence ID" value="OLQ04773.1"/>
    <property type="molecule type" value="Genomic_DNA"/>
</dbReference>
<name>A0A1Q9EBJ0_SYMMI</name>
<protein>
    <submittedName>
        <fullName evidence="6">Ankyrin repeat-containing protein</fullName>
    </submittedName>
</protein>
<proteinExistence type="predicted"/>
<feature type="compositionally biased region" description="Basic and acidic residues" evidence="4">
    <location>
        <begin position="888"/>
        <end position="907"/>
    </location>
</feature>
<sequence>MVASPPKRPKILPGLKAQAHPMMFSMTVLLRTVSLLTWNSTASRLAHDCKVVKAAYADLAEWGDQHAPATVNAIAAFRQPIPKEPGLIDAQFHAMKRGYEDVGAFSGTRRRTGDQGLPRAKFGLKALLPDAFASFLLRDRGSAKEQLQEESGARLVFSNKGDFFPDTLLRVLGVFSDTAEAVMMALDLILGKIGELAEDERSRPPPAGCEMLGEEGEFIFRLILPRDLTGLLIGNQGANIKQLRRESGAKAKASIQQVLPGYPAVEQSLLRGLELLVLRQPRMNLSKFVANNGLHESDDPSDLDSLLSEAGRKEEPNVCLEIVCHPNFGRFEEREHRENKQRSTVLLNLLLQPLFPAFETLVQHEAFGQIPGMLDEAAGVLHSAASTGLADHCRCLLQSPHFREAACRKANYCTALHHAANAEILRILLQSPALSTAESLNAQDRFGCTLLHYVTSEEMCQVMLGHPNFTAINKEDASGQTALHCAKNPGICATLLEHGAACSLSVADSLGRTPLHTLSRNPKVLAVLFRSRAGDNDRVDFDINALDKRGRSALHYATSAEACAVLFQAGFGAINALDDCGMSALHTATAKSLLGVVRAVIEHPDFSQLNAVARADYCSDTALSRAASLRNSELVLELLQHGGHDSQSLQKAADFAQGLTEAAREKLLAALDEQLKATKIVIRDDTVAGHRFITLSGVPESLSEALRRITEYMHQESGSDEFQQYLRVINFNDAGAHEGSGGQWNSDGQGKGGYRQPPPAVRMESKAFTQAPDGLHLLGEDLAMLPRGAAEMSYSVSCVLPAQLVPALIGKAGELVRSIQDRTGAKIDISRDSIPGKDGLRKMECIGPLLSIYSAHTLMMQRLQEVEQTPPPARRPERTSSPHRRSGHRGEAKDGYPSDTRTERQKELEAMVADLEKKLSEAKAMKQLVVPPAAREKEDVVLLHFVTAL</sequence>
<keyword evidence="3" id="KW-0694">RNA-binding</keyword>
<keyword evidence="7" id="KW-1185">Reference proteome</keyword>
<evidence type="ECO:0000313" key="7">
    <source>
        <dbReference type="Proteomes" id="UP000186817"/>
    </source>
</evidence>
<dbReference type="PROSITE" id="PS50084">
    <property type="entry name" value="KH_TYPE_1"/>
    <property type="match status" value="3"/>
</dbReference>
<reference evidence="6 7" key="1">
    <citation type="submission" date="2016-02" db="EMBL/GenBank/DDBJ databases">
        <title>Genome analysis of coral dinoflagellate symbionts highlights evolutionary adaptations to a symbiotic lifestyle.</title>
        <authorList>
            <person name="Aranda M."/>
            <person name="Li Y."/>
            <person name="Liew Y.J."/>
            <person name="Baumgarten S."/>
            <person name="Simakov O."/>
            <person name="Wilson M."/>
            <person name="Piel J."/>
            <person name="Ashoor H."/>
            <person name="Bougouffa S."/>
            <person name="Bajic V.B."/>
            <person name="Ryu T."/>
            <person name="Ravasi T."/>
            <person name="Bayer T."/>
            <person name="Micklem G."/>
            <person name="Kim H."/>
            <person name="Bhak J."/>
            <person name="Lajeunesse T.C."/>
            <person name="Voolstra C.R."/>
        </authorList>
    </citation>
    <scope>NUCLEOTIDE SEQUENCE [LARGE SCALE GENOMIC DNA]</scope>
    <source>
        <strain evidence="6 7">CCMP2467</strain>
    </source>
</reference>
<comment type="caution">
    <text evidence="6">The sequence shown here is derived from an EMBL/GenBank/DDBJ whole genome shotgun (WGS) entry which is preliminary data.</text>
</comment>
<dbReference type="Gene3D" id="1.25.40.20">
    <property type="entry name" value="Ankyrin repeat-containing domain"/>
    <property type="match status" value="1"/>
</dbReference>
<dbReference type="PANTHER" id="PTHR24193:SF121">
    <property type="entry name" value="ADA2A-CONTAINING COMPLEX COMPONENT 3, ISOFORM D"/>
    <property type="match status" value="1"/>
</dbReference>
<evidence type="ECO:0000313" key="6">
    <source>
        <dbReference type="EMBL" id="OLQ04773.1"/>
    </source>
</evidence>
<gene>
    <name evidence="6" type="ORF">AK812_SmicGene12039</name>
</gene>
<dbReference type="SUPFAM" id="SSF48403">
    <property type="entry name" value="Ankyrin repeat"/>
    <property type="match status" value="1"/>
</dbReference>
<feature type="region of interest" description="Disordered" evidence="4">
    <location>
        <begin position="865"/>
        <end position="907"/>
    </location>
</feature>
<dbReference type="InterPro" id="IPR036612">
    <property type="entry name" value="KH_dom_type_1_sf"/>
</dbReference>
<dbReference type="SUPFAM" id="SSF54791">
    <property type="entry name" value="Eukaryotic type KH-domain (KH-domain type I)"/>
    <property type="match status" value="3"/>
</dbReference>
<dbReference type="GO" id="GO:0005634">
    <property type="term" value="C:nucleus"/>
    <property type="evidence" value="ECO:0007669"/>
    <property type="project" value="TreeGrafter"/>
</dbReference>
<dbReference type="Pfam" id="PF00013">
    <property type="entry name" value="KH_1"/>
    <property type="match status" value="2"/>
</dbReference>
<dbReference type="SMART" id="SM00248">
    <property type="entry name" value="ANK"/>
    <property type="match status" value="7"/>
</dbReference>
<accession>A0A1Q9EBJ0</accession>
<dbReference type="AlphaFoldDB" id="A0A1Q9EBJ0"/>
<dbReference type="PANTHER" id="PTHR24193">
    <property type="entry name" value="ANKYRIN REPEAT PROTEIN"/>
    <property type="match status" value="1"/>
</dbReference>
<keyword evidence="2" id="KW-0040">ANK repeat</keyword>
<evidence type="ECO:0000256" key="3">
    <source>
        <dbReference type="PROSITE-ProRule" id="PRU00117"/>
    </source>
</evidence>
<evidence type="ECO:0000256" key="4">
    <source>
        <dbReference type="SAM" id="MobiDB-lite"/>
    </source>
</evidence>
<evidence type="ECO:0000256" key="2">
    <source>
        <dbReference type="ARBA" id="ARBA00023043"/>
    </source>
</evidence>
<evidence type="ECO:0000259" key="5">
    <source>
        <dbReference type="SMART" id="SM00322"/>
    </source>
</evidence>
<dbReference type="GO" id="GO:0003723">
    <property type="term" value="F:RNA binding"/>
    <property type="evidence" value="ECO:0007669"/>
    <property type="project" value="UniProtKB-UniRule"/>
</dbReference>
<keyword evidence="1" id="KW-0677">Repeat</keyword>
<feature type="domain" description="K Homology" evidence="5">
    <location>
        <begin position="120"/>
        <end position="190"/>
    </location>
</feature>
<dbReference type="SMART" id="SM00322">
    <property type="entry name" value="KH"/>
    <property type="match status" value="3"/>
</dbReference>
<feature type="domain" description="K Homology" evidence="5">
    <location>
        <begin position="216"/>
        <end position="278"/>
    </location>
</feature>
<dbReference type="GO" id="GO:0045944">
    <property type="term" value="P:positive regulation of transcription by RNA polymerase II"/>
    <property type="evidence" value="ECO:0007669"/>
    <property type="project" value="TreeGrafter"/>
</dbReference>
<dbReference type="Proteomes" id="UP000186817">
    <property type="component" value="Unassembled WGS sequence"/>
</dbReference>
<dbReference type="InterPro" id="IPR002110">
    <property type="entry name" value="Ankyrin_rpt"/>
</dbReference>
<dbReference type="Gene3D" id="3.30.1370.10">
    <property type="entry name" value="K Homology domain, type 1"/>
    <property type="match status" value="3"/>
</dbReference>